<gene>
    <name evidence="2" type="ORF">Ari01nite_86990</name>
</gene>
<keyword evidence="3" id="KW-1185">Reference proteome</keyword>
<organism evidence="2 3">
    <name type="scientific">Paractinoplanes rishiriensis</name>
    <dbReference type="NCBI Taxonomy" id="1050105"/>
    <lineage>
        <taxon>Bacteria</taxon>
        <taxon>Bacillati</taxon>
        <taxon>Actinomycetota</taxon>
        <taxon>Actinomycetes</taxon>
        <taxon>Micromonosporales</taxon>
        <taxon>Micromonosporaceae</taxon>
        <taxon>Paractinoplanes</taxon>
    </lineage>
</organism>
<dbReference type="Proteomes" id="UP000636960">
    <property type="component" value="Unassembled WGS sequence"/>
</dbReference>
<dbReference type="PROSITE" id="PS50914">
    <property type="entry name" value="BON"/>
    <property type="match status" value="1"/>
</dbReference>
<name>A0A919K7S1_9ACTN</name>
<dbReference type="AlphaFoldDB" id="A0A919K7S1"/>
<feature type="domain" description="BON" evidence="1">
    <location>
        <begin position="23"/>
        <end position="90"/>
    </location>
</feature>
<dbReference type="Pfam" id="PF04972">
    <property type="entry name" value="BON"/>
    <property type="match status" value="1"/>
</dbReference>
<reference evidence="2" key="1">
    <citation type="submission" date="2021-01" db="EMBL/GenBank/DDBJ databases">
        <title>Whole genome shotgun sequence of Actinoplanes rishiriensis NBRC 108556.</title>
        <authorList>
            <person name="Komaki H."/>
            <person name="Tamura T."/>
        </authorList>
    </citation>
    <scope>NUCLEOTIDE SEQUENCE</scope>
    <source>
        <strain evidence="2">NBRC 108556</strain>
    </source>
</reference>
<comment type="caution">
    <text evidence="2">The sequence shown here is derived from an EMBL/GenBank/DDBJ whole genome shotgun (WGS) entry which is preliminary data.</text>
</comment>
<evidence type="ECO:0000313" key="2">
    <source>
        <dbReference type="EMBL" id="GIF01235.1"/>
    </source>
</evidence>
<evidence type="ECO:0000259" key="1">
    <source>
        <dbReference type="PROSITE" id="PS50914"/>
    </source>
</evidence>
<dbReference type="EMBL" id="BOMV01000100">
    <property type="protein sequence ID" value="GIF01235.1"/>
    <property type="molecule type" value="Genomic_DNA"/>
</dbReference>
<accession>A0A919K7S1</accession>
<evidence type="ECO:0000313" key="3">
    <source>
        <dbReference type="Proteomes" id="UP000636960"/>
    </source>
</evidence>
<protein>
    <recommendedName>
        <fullName evidence="1">BON domain-containing protein</fullName>
    </recommendedName>
</protein>
<dbReference type="InterPro" id="IPR007055">
    <property type="entry name" value="BON_dom"/>
</dbReference>
<dbReference type="Gene3D" id="3.30.1340.30">
    <property type="match status" value="1"/>
</dbReference>
<sequence length="90" mass="9352">MTPFTSGSPGEPDRGFAASPTPADVDLAVHAAHCLVEALAGDTYEIAVQAQNGVVVLEGVVASDRARTFAHRVVWAVPAVRDVSNRLVVA</sequence>
<proteinExistence type="predicted"/>